<accession>A0A411E8Q5</accession>
<reference evidence="2 3" key="1">
    <citation type="submission" date="2019-01" db="EMBL/GenBank/DDBJ databases">
        <title>Muriicola soli sp. nov., isolated from soil.</title>
        <authorList>
            <person name="Kang H.J."/>
            <person name="Kim S.B."/>
        </authorList>
    </citation>
    <scope>NUCLEOTIDE SEQUENCE [LARGE SCALE GENOMIC DNA]</scope>
    <source>
        <strain evidence="2 3">MMS17-SY002</strain>
    </source>
</reference>
<sequence length="114" mass="12783">MSNIQVTAKFKIHPGKEDAFKELARACIACVKEKDTGTLQYDWFFSKDGRECRVRETYTDSDAVLTHVANLGPLFGQFLELSEFSPEIYGDASDALVGAVEAFKPEVYDFYNGL</sequence>
<protein>
    <recommendedName>
        <fullName evidence="1">ABM domain-containing protein</fullName>
    </recommendedName>
</protein>
<dbReference type="InterPro" id="IPR007138">
    <property type="entry name" value="ABM_dom"/>
</dbReference>
<dbReference type="Pfam" id="PF03992">
    <property type="entry name" value="ABM"/>
    <property type="match status" value="1"/>
</dbReference>
<dbReference type="InterPro" id="IPR011008">
    <property type="entry name" value="Dimeric_a/b-barrel"/>
</dbReference>
<dbReference type="AlphaFoldDB" id="A0A411E8Q5"/>
<evidence type="ECO:0000313" key="2">
    <source>
        <dbReference type="EMBL" id="QBA64069.1"/>
    </source>
</evidence>
<gene>
    <name evidence="2" type="ORF">EQY75_05670</name>
</gene>
<evidence type="ECO:0000313" key="3">
    <source>
        <dbReference type="Proteomes" id="UP000290889"/>
    </source>
</evidence>
<dbReference type="SUPFAM" id="SSF54909">
    <property type="entry name" value="Dimeric alpha+beta barrel"/>
    <property type="match status" value="1"/>
</dbReference>
<name>A0A411E8Q5_9FLAO</name>
<feature type="domain" description="ABM" evidence="1">
    <location>
        <begin position="6"/>
        <end position="70"/>
    </location>
</feature>
<keyword evidence="3" id="KW-1185">Reference proteome</keyword>
<dbReference type="Proteomes" id="UP000290889">
    <property type="component" value="Chromosome"/>
</dbReference>
<dbReference type="Gene3D" id="3.30.70.100">
    <property type="match status" value="1"/>
</dbReference>
<evidence type="ECO:0000259" key="1">
    <source>
        <dbReference type="Pfam" id="PF03992"/>
    </source>
</evidence>
<proteinExistence type="predicted"/>
<dbReference type="EMBL" id="CP035544">
    <property type="protein sequence ID" value="QBA64069.1"/>
    <property type="molecule type" value="Genomic_DNA"/>
</dbReference>
<dbReference type="OrthoDB" id="1447238at2"/>
<organism evidence="2 3">
    <name type="scientific">Muriicola soli</name>
    <dbReference type="NCBI Taxonomy" id="2507538"/>
    <lineage>
        <taxon>Bacteria</taxon>
        <taxon>Pseudomonadati</taxon>
        <taxon>Bacteroidota</taxon>
        <taxon>Flavobacteriia</taxon>
        <taxon>Flavobacteriales</taxon>
        <taxon>Flavobacteriaceae</taxon>
        <taxon>Muriicola</taxon>
    </lineage>
</organism>
<dbReference type="KEGG" id="mur:EQY75_05670"/>
<dbReference type="RefSeq" id="WP_129603638.1">
    <property type="nucleotide sequence ID" value="NZ_CP035544.1"/>
</dbReference>